<organism evidence="2 3">
    <name type="scientific">Thiomicrorhabdus marina</name>
    <dbReference type="NCBI Taxonomy" id="2818442"/>
    <lineage>
        <taxon>Bacteria</taxon>
        <taxon>Pseudomonadati</taxon>
        <taxon>Pseudomonadota</taxon>
        <taxon>Gammaproteobacteria</taxon>
        <taxon>Thiotrichales</taxon>
        <taxon>Piscirickettsiaceae</taxon>
        <taxon>Thiomicrorhabdus</taxon>
    </lineage>
</organism>
<evidence type="ECO:0000313" key="2">
    <source>
        <dbReference type="EMBL" id="MBO1928464.1"/>
    </source>
</evidence>
<dbReference type="EMBL" id="JAGETV010000046">
    <property type="protein sequence ID" value="MBO1928464.1"/>
    <property type="molecule type" value="Genomic_DNA"/>
</dbReference>
<keyword evidence="1" id="KW-0472">Membrane</keyword>
<feature type="transmembrane region" description="Helical" evidence="1">
    <location>
        <begin position="12"/>
        <end position="27"/>
    </location>
</feature>
<feature type="transmembrane region" description="Helical" evidence="1">
    <location>
        <begin position="33"/>
        <end position="54"/>
    </location>
</feature>
<accession>A0ABS3Q945</accession>
<keyword evidence="3" id="KW-1185">Reference proteome</keyword>
<proteinExistence type="predicted"/>
<evidence type="ECO:0000256" key="1">
    <source>
        <dbReference type="SAM" id="Phobius"/>
    </source>
</evidence>
<name>A0ABS3Q945_9GAMM</name>
<gene>
    <name evidence="2" type="ORF">J3998_12870</name>
</gene>
<evidence type="ECO:0000313" key="3">
    <source>
        <dbReference type="Proteomes" id="UP000664835"/>
    </source>
</evidence>
<keyword evidence="1" id="KW-0812">Transmembrane</keyword>
<reference evidence="2 3" key="1">
    <citation type="submission" date="2021-03" db="EMBL/GenBank/DDBJ databases">
        <title>Thiomicrorhabdus sp.nov.,novel sulfur-oxidizing bacteria isolated from coastal sediment.</title>
        <authorList>
            <person name="Liu X."/>
        </authorList>
    </citation>
    <scope>NUCLEOTIDE SEQUENCE [LARGE SCALE GENOMIC DNA]</scope>
    <source>
        <strain evidence="2 3">6S2-11</strain>
    </source>
</reference>
<comment type="caution">
    <text evidence="2">The sequence shown here is derived from an EMBL/GenBank/DDBJ whole genome shotgun (WGS) entry which is preliminary data.</text>
</comment>
<dbReference type="Proteomes" id="UP000664835">
    <property type="component" value="Unassembled WGS sequence"/>
</dbReference>
<sequence length="60" mass="6767">MNLALKKSLRNSAILAFVIGAIALYQGETTQTTILSVVFSFLIMLPAFWLSYWLTNKNQD</sequence>
<protein>
    <submittedName>
        <fullName evidence="2">Uncharacterized protein</fullName>
    </submittedName>
</protein>
<keyword evidence="1" id="KW-1133">Transmembrane helix</keyword>
<dbReference type="RefSeq" id="WP_208151073.1">
    <property type="nucleotide sequence ID" value="NZ_JAGETV010000046.1"/>
</dbReference>